<evidence type="ECO:0000313" key="9">
    <source>
        <dbReference type="Proteomes" id="UP000294619"/>
    </source>
</evidence>
<evidence type="ECO:0000259" key="5">
    <source>
        <dbReference type="Pfam" id="PF00108"/>
    </source>
</evidence>
<evidence type="ECO:0000256" key="1">
    <source>
        <dbReference type="ARBA" id="ARBA00010982"/>
    </source>
</evidence>
<evidence type="ECO:0000259" key="6">
    <source>
        <dbReference type="Pfam" id="PF02803"/>
    </source>
</evidence>
<accession>A0A4R3YD80</accession>
<dbReference type="Gene3D" id="3.40.47.10">
    <property type="match status" value="1"/>
</dbReference>
<reference evidence="8 10" key="2">
    <citation type="submission" date="2019-05" db="EMBL/GenBank/DDBJ databases">
        <title>Pasteurellaceae isolates from reptiles.</title>
        <authorList>
            <person name="Bojesen A.M."/>
            <person name="Lund E."/>
        </authorList>
    </citation>
    <scope>NUCLEOTIDE SEQUENCE [LARGE SCALE GENOMIC DNA]</scope>
    <source>
        <strain evidence="8 10">ELNT2x</strain>
    </source>
</reference>
<evidence type="ECO:0000256" key="2">
    <source>
        <dbReference type="ARBA" id="ARBA00022679"/>
    </source>
</evidence>
<dbReference type="GO" id="GO:0005829">
    <property type="term" value="C:cytosol"/>
    <property type="evidence" value="ECO:0007669"/>
    <property type="project" value="TreeGrafter"/>
</dbReference>
<comment type="similarity">
    <text evidence="1 4">Belongs to the thiolase-like superfamily. Thiolase family.</text>
</comment>
<dbReference type="PROSITE" id="PS00098">
    <property type="entry name" value="THIOLASE_1"/>
    <property type="match status" value="1"/>
</dbReference>
<dbReference type="EC" id="2.3.1.16" evidence="8"/>
<dbReference type="NCBIfam" id="TIGR01930">
    <property type="entry name" value="AcCoA-C-Actrans"/>
    <property type="match status" value="1"/>
</dbReference>
<organism evidence="7 9">
    <name type="scientific">Testudinibacter aquarius</name>
    <dbReference type="NCBI Taxonomy" id="1524974"/>
    <lineage>
        <taxon>Bacteria</taxon>
        <taxon>Pseudomonadati</taxon>
        <taxon>Pseudomonadota</taxon>
        <taxon>Gammaproteobacteria</taxon>
        <taxon>Pasteurellales</taxon>
        <taxon>Pasteurellaceae</taxon>
        <taxon>Testudinibacter</taxon>
    </lineage>
</organism>
<dbReference type="RefSeq" id="WP_132964641.1">
    <property type="nucleotide sequence ID" value="NZ_LEKL01000042.1"/>
</dbReference>
<keyword evidence="2 4" id="KW-0808">Transferase</keyword>
<dbReference type="Pfam" id="PF00108">
    <property type="entry name" value="Thiolase_N"/>
    <property type="match status" value="1"/>
</dbReference>
<dbReference type="InterPro" id="IPR016039">
    <property type="entry name" value="Thiolase-like"/>
</dbReference>
<protein>
    <submittedName>
        <fullName evidence="8">Acetyl-CoA C-acyltransferase</fullName>
        <ecNumber evidence="8">2.3.1.16</ecNumber>
    </submittedName>
    <submittedName>
        <fullName evidence="7">Acetyl-CoA acyltransferase</fullName>
    </submittedName>
</protein>
<feature type="domain" description="Thiolase C-terminal" evidence="6">
    <location>
        <begin position="295"/>
        <end position="434"/>
    </location>
</feature>
<dbReference type="InterPro" id="IPR020615">
    <property type="entry name" value="Thiolase_acyl_enz_int_AS"/>
</dbReference>
<evidence type="ECO:0000256" key="3">
    <source>
        <dbReference type="ARBA" id="ARBA00023315"/>
    </source>
</evidence>
<evidence type="ECO:0000313" key="10">
    <source>
        <dbReference type="Proteomes" id="UP000305526"/>
    </source>
</evidence>
<proteinExistence type="inferred from homology"/>
<name>A0A4R3YD80_9PAST</name>
<comment type="caution">
    <text evidence="7">The sequence shown here is derived from an EMBL/GenBank/DDBJ whole genome shotgun (WGS) entry which is preliminary data.</text>
</comment>
<gene>
    <name evidence="7" type="ORF">EDC16_101282</name>
    <name evidence="8" type="ORF">FHQ21_02660</name>
</gene>
<dbReference type="PIRSF" id="PIRSF000429">
    <property type="entry name" value="Ac-CoA_Ac_transf"/>
    <property type="match status" value="1"/>
</dbReference>
<reference evidence="7 9" key="1">
    <citation type="submission" date="2019-03" db="EMBL/GenBank/DDBJ databases">
        <title>Genomic Encyclopedia of Type Strains, Phase IV (KMG-IV): sequencing the most valuable type-strain genomes for metagenomic binning, comparative biology and taxonomic classification.</title>
        <authorList>
            <person name="Goeker M."/>
        </authorList>
    </citation>
    <scope>NUCLEOTIDE SEQUENCE [LARGE SCALE GENOMIC DNA]</scope>
    <source>
        <strain evidence="7 9">DSM 28140</strain>
    </source>
</reference>
<dbReference type="PANTHER" id="PTHR18919">
    <property type="entry name" value="ACETYL-COA C-ACYLTRANSFERASE"/>
    <property type="match status" value="1"/>
</dbReference>
<evidence type="ECO:0000313" key="7">
    <source>
        <dbReference type="EMBL" id="TCV89970.1"/>
    </source>
</evidence>
<dbReference type="EMBL" id="VDGV01000015">
    <property type="protein sequence ID" value="TNG93001.1"/>
    <property type="molecule type" value="Genomic_DNA"/>
</dbReference>
<keyword evidence="3 4" id="KW-0012">Acyltransferase</keyword>
<dbReference type="PANTHER" id="PTHR18919:SF107">
    <property type="entry name" value="ACETYL-COA ACETYLTRANSFERASE, CYTOSOLIC"/>
    <property type="match status" value="1"/>
</dbReference>
<dbReference type="Proteomes" id="UP000294619">
    <property type="component" value="Unassembled WGS sequence"/>
</dbReference>
<evidence type="ECO:0000256" key="4">
    <source>
        <dbReference type="RuleBase" id="RU003557"/>
    </source>
</evidence>
<dbReference type="InterPro" id="IPR020617">
    <property type="entry name" value="Thiolase_C"/>
</dbReference>
<keyword evidence="10" id="KW-1185">Reference proteome</keyword>
<dbReference type="InterPro" id="IPR020616">
    <property type="entry name" value="Thiolase_N"/>
</dbReference>
<dbReference type="Pfam" id="PF02803">
    <property type="entry name" value="Thiolase_C"/>
    <property type="match status" value="1"/>
</dbReference>
<dbReference type="SUPFAM" id="SSF53901">
    <property type="entry name" value="Thiolase-like"/>
    <property type="match status" value="2"/>
</dbReference>
<feature type="domain" description="Thiolase N-terminal" evidence="5">
    <location>
        <begin position="15"/>
        <end position="287"/>
    </location>
</feature>
<dbReference type="Proteomes" id="UP000305526">
    <property type="component" value="Unassembled WGS sequence"/>
</dbReference>
<dbReference type="EMBL" id="SMCP01000001">
    <property type="protein sequence ID" value="TCV89970.1"/>
    <property type="molecule type" value="Genomic_DNA"/>
</dbReference>
<dbReference type="AlphaFoldDB" id="A0A4R3YD80"/>
<sequence length="435" mass="47821">MPIQQKLVNVRGERIAVVAGLRTPFVRRNSEFKECYATDLGIMVTNELLNRLPLAREVVEKFIFGQVIQQPDVPNLAREIALTLSMPHAQAYTLSSSCITGLQAVANVCNGIISGSISCGLAGGADSISNAPISLKPKVSRTLRDILRTSSYSKKFNLFKRLSWDDVKLQQVNLRDALTGYSLGDISEQMAQNFDLSREQLDQYTALSHQRAEQAWQQGMMSEQVMLSHPAPYKHYVTRDNMISTQTTADYYQRFKPLQSGQHKTVTAWSVSEPADGAAAVLLMREELVEQYGLQPLGYIRSFALTGNDVWNNMLLGATAASAKALAWAQMELGDIDLIEMHESSAAQVLANLKLFESRQFAQSHLQRDQALGSIDMDKFNINGGSLAYGSPRAITSLRVLIQALHQLQRQGGETALIASGGLGGLGAAMVLERE</sequence>
<dbReference type="CDD" id="cd00751">
    <property type="entry name" value="thiolase"/>
    <property type="match status" value="1"/>
</dbReference>
<dbReference type="InterPro" id="IPR002155">
    <property type="entry name" value="Thiolase"/>
</dbReference>
<evidence type="ECO:0000313" key="8">
    <source>
        <dbReference type="EMBL" id="TNG93001.1"/>
    </source>
</evidence>
<dbReference type="GO" id="GO:0003988">
    <property type="term" value="F:acetyl-CoA C-acyltransferase activity"/>
    <property type="evidence" value="ECO:0007669"/>
    <property type="project" value="UniProtKB-EC"/>
</dbReference>